<dbReference type="AlphaFoldDB" id="A0A6M3J2W7"/>
<accession>A0A6M3J2W7</accession>
<evidence type="ECO:0000313" key="1">
    <source>
        <dbReference type="EMBL" id="QJA64213.1"/>
    </source>
</evidence>
<organism evidence="1">
    <name type="scientific">viral metagenome</name>
    <dbReference type="NCBI Taxonomy" id="1070528"/>
    <lineage>
        <taxon>unclassified sequences</taxon>
        <taxon>metagenomes</taxon>
        <taxon>organismal metagenomes</taxon>
    </lineage>
</organism>
<gene>
    <name evidence="2" type="ORF">MM415A00310_0020</name>
    <name evidence="1" type="ORF">MM415B00528_0020</name>
</gene>
<name>A0A6M3J2W7_9ZZZZ</name>
<protein>
    <submittedName>
        <fullName evidence="1">Putative peptidase</fullName>
    </submittedName>
</protein>
<sequence>MIQALIDFLKKLFEGSAVERPSPQVTVKAEDINYDDETHTLTIRNFPSRPIITTVTDTNSMDPFIDAGQMIILQPDEPAKVGDIAMYAADPQYWGDTNYILHCIIGERDDYWIFKGDNNKTSDPPVPKEAVVARLKAVFN</sequence>
<evidence type="ECO:0000313" key="2">
    <source>
        <dbReference type="EMBL" id="QJA83140.1"/>
    </source>
</evidence>
<reference evidence="1" key="1">
    <citation type="submission" date="2020-03" db="EMBL/GenBank/DDBJ databases">
        <title>The deep terrestrial virosphere.</title>
        <authorList>
            <person name="Holmfeldt K."/>
            <person name="Nilsson E."/>
            <person name="Simone D."/>
            <person name="Lopez-Fernandez M."/>
            <person name="Wu X."/>
            <person name="de Brujin I."/>
            <person name="Lundin D."/>
            <person name="Andersson A."/>
            <person name="Bertilsson S."/>
            <person name="Dopson M."/>
        </authorList>
    </citation>
    <scope>NUCLEOTIDE SEQUENCE</scope>
    <source>
        <strain evidence="2">MM415A00310</strain>
        <strain evidence="1">MM415B00528</strain>
    </source>
</reference>
<dbReference type="EMBL" id="MT142504">
    <property type="protein sequence ID" value="QJA83140.1"/>
    <property type="molecule type" value="Genomic_DNA"/>
</dbReference>
<proteinExistence type="predicted"/>
<dbReference type="EMBL" id="MT141515">
    <property type="protein sequence ID" value="QJA64213.1"/>
    <property type="molecule type" value="Genomic_DNA"/>
</dbReference>